<organism evidence="10 11">
    <name type="scientific">Candidatus Abyssobacteria bacterium SURF_17</name>
    <dbReference type="NCBI Taxonomy" id="2093361"/>
    <lineage>
        <taxon>Bacteria</taxon>
        <taxon>Pseudomonadati</taxon>
        <taxon>Candidatus Hydrogenedentota</taxon>
        <taxon>Candidatus Abyssobacteria</taxon>
    </lineage>
</organism>
<dbReference type="InterPro" id="IPR009057">
    <property type="entry name" value="Homeodomain-like_sf"/>
</dbReference>
<evidence type="ECO:0000256" key="2">
    <source>
        <dbReference type="ARBA" id="ARBA00022741"/>
    </source>
</evidence>
<dbReference type="FunFam" id="3.40.50.2300:FF:000018">
    <property type="entry name" value="DNA-binding transcriptional regulator NtrC"/>
    <property type="match status" value="1"/>
</dbReference>
<dbReference type="InterPro" id="IPR002197">
    <property type="entry name" value="HTH_Fis"/>
</dbReference>
<dbReference type="SMART" id="SM00382">
    <property type="entry name" value="AAA"/>
    <property type="match status" value="1"/>
</dbReference>
<evidence type="ECO:0000259" key="8">
    <source>
        <dbReference type="PROSITE" id="PS50045"/>
    </source>
</evidence>
<dbReference type="SUPFAM" id="SSF46689">
    <property type="entry name" value="Homeodomain-like"/>
    <property type="match status" value="1"/>
</dbReference>
<dbReference type="CDD" id="cd00009">
    <property type="entry name" value="AAA"/>
    <property type="match status" value="1"/>
</dbReference>
<dbReference type="PROSITE" id="PS50045">
    <property type="entry name" value="SIGMA54_INTERACT_4"/>
    <property type="match status" value="1"/>
</dbReference>
<dbReference type="GO" id="GO:0000160">
    <property type="term" value="P:phosphorelay signal transduction system"/>
    <property type="evidence" value="ECO:0007669"/>
    <property type="project" value="UniProtKB-KW"/>
</dbReference>
<dbReference type="InterPro" id="IPR001789">
    <property type="entry name" value="Sig_transdc_resp-reg_receiver"/>
</dbReference>
<evidence type="ECO:0000256" key="6">
    <source>
        <dbReference type="ARBA" id="ARBA00023163"/>
    </source>
</evidence>
<dbReference type="InterPro" id="IPR002078">
    <property type="entry name" value="Sigma_54_int"/>
</dbReference>
<dbReference type="Gene3D" id="1.10.10.60">
    <property type="entry name" value="Homeodomain-like"/>
    <property type="match status" value="1"/>
</dbReference>
<evidence type="ECO:0000313" key="11">
    <source>
        <dbReference type="Proteomes" id="UP000285961"/>
    </source>
</evidence>
<keyword evidence="3" id="KW-0067">ATP-binding</keyword>
<protein>
    <submittedName>
        <fullName evidence="10">Sigma-54-dependent Fis family transcriptional regulator</fullName>
    </submittedName>
</protein>
<feature type="modified residue" description="4-aspartylphosphate" evidence="7">
    <location>
        <position position="59"/>
    </location>
</feature>
<feature type="domain" description="Response regulatory" evidence="9">
    <location>
        <begin position="10"/>
        <end position="124"/>
    </location>
</feature>
<dbReference type="Proteomes" id="UP000285961">
    <property type="component" value="Unassembled WGS sequence"/>
</dbReference>
<evidence type="ECO:0000256" key="5">
    <source>
        <dbReference type="ARBA" id="ARBA00023015"/>
    </source>
</evidence>
<dbReference type="FunFam" id="3.40.50.300:FF:000006">
    <property type="entry name" value="DNA-binding transcriptional regulator NtrC"/>
    <property type="match status" value="1"/>
</dbReference>
<dbReference type="PROSITE" id="PS00688">
    <property type="entry name" value="SIGMA54_INTERACT_3"/>
    <property type="match status" value="1"/>
</dbReference>
<keyword evidence="1 7" id="KW-0597">Phosphoprotein</keyword>
<evidence type="ECO:0000256" key="3">
    <source>
        <dbReference type="ARBA" id="ARBA00022840"/>
    </source>
</evidence>
<keyword evidence="4" id="KW-0902">Two-component regulatory system</keyword>
<keyword evidence="6" id="KW-0804">Transcription</keyword>
<dbReference type="AlphaFoldDB" id="A0A419F8Z3"/>
<reference evidence="10 11" key="1">
    <citation type="journal article" date="2017" name="ISME J.">
        <title>Energy and carbon metabolisms in a deep terrestrial subsurface fluid microbial community.</title>
        <authorList>
            <person name="Momper L."/>
            <person name="Jungbluth S.P."/>
            <person name="Lee M.D."/>
            <person name="Amend J.P."/>
        </authorList>
    </citation>
    <scope>NUCLEOTIDE SEQUENCE [LARGE SCALE GENOMIC DNA]</scope>
    <source>
        <strain evidence="10">SURF_17</strain>
    </source>
</reference>
<dbReference type="GO" id="GO:0005524">
    <property type="term" value="F:ATP binding"/>
    <property type="evidence" value="ECO:0007669"/>
    <property type="project" value="UniProtKB-KW"/>
</dbReference>
<dbReference type="Pfam" id="PF00158">
    <property type="entry name" value="Sigma54_activat"/>
    <property type="match status" value="1"/>
</dbReference>
<evidence type="ECO:0000259" key="9">
    <source>
        <dbReference type="PROSITE" id="PS50110"/>
    </source>
</evidence>
<dbReference type="Pfam" id="PF02954">
    <property type="entry name" value="HTH_8"/>
    <property type="match status" value="1"/>
</dbReference>
<dbReference type="InterPro" id="IPR025944">
    <property type="entry name" value="Sigma_54_int_dom_CS"/>
</dbReference>
<dbReference type="InterPro" id="IPR003593">
    <property type="entry name" value="AAA+_ATPase"/>
</dbReference>
<dbReference type="Pfam" id="PF25601">
    <property type="entry name" value="AAA_lid_14"/>
    <property type="match status" value="1"/>
</dbReference>
<dbReference type="PROSITE" id="PS50110">
    <property type="entry name" value="RESPONSE_REGULATORY"/>
    <property type="match status" value="1"/>
</dbReference>
<feature type="domain" description="Sigma-54 factor interaction" evidence="8">
    <location>
        <begin position="149"/>
        <end position="378"/>
    </location>
</feature>
<comment type="caution">
    <text evidence="10">The sequence shown here is derived from an EMBL/GenBank/DDBJ whole genome shotgun (WGS) entry which is preliminary data.</text>
</comment>
<gene>
    <name evidence="10" type="ORF">C4532_01085</name>
</gene>
<dbReference type="EMBL" id="QZKI01000007">
    <property type="protein sequence ID" value="RJP75092.1"/>
    <property type="molecule type" value="Genomic_DNA"/>
</dbReference>
<dbReference type="InterPro" id="IPR058031">
    <property type="entry name" value="AAA_lid_NorR"/>
</dbReference>
<sequence>MAGSRLKDFTILVVDDDSLITYSLKELLSLEGYSVKTAQDGETALGMLRAEPCDVLIADVSMPGLSGFDILMAVKEQLPDTIVILITAYGSIEDAVNGIKLGAYEYITKPLNDNEVKVSIERALEQRRLRLENFELKRKLAEKFGFENLVGSDHRMQKIFELISIVADTEATILINGASGTGKSTIARAIHYHSRRKDRPLVEISCGALSENLLESELFGHVKGAFTSAMSDKIGRIEKAKDGTIFLDEIDNLSLRLQAKLLRFLQEKKFERVGSAETTQSNVRVIAAANRDLERCVAQGEFREDLFFRLNVVSIALPPFKDHLSDLPLFVDYFIEKYNKINRRRVRGVSREVMKRMLSYGWPGNIRELENVIERAVILAPGEHITFDLLPEYLRGPVTVASSNGLVQLQVAIEAAEKNAITNALRHFKGNRNKTAEFLEVNRTTLYQKMKRYSLLDVSFKDK</sequence>
<dbReference type="GO" id="GO:0006355">
    <property type="term" value="P:regulation of DNA-templated transcription"/>
    <property type="evidence" value="ECO:0007669"/>
    <property type="project" value="InterPro"/>
</dbReference>
<evidence type="ECO:0000256" key="1">
    <source>
        <dbReference type="ARBA" id="ARBA00022553"/>
    </source>
</evidence>
<dbReference type="InterPro" id="IPR011006">
    <property type="entry name" value="CheY-like_superfamily"/>
</dbReference>
<dbReference type="SUPFAM" id="SSF52172">
    <property type="entry name" value="CheY-like"/>
    <property type="match status" value="1"/>
</dbReference>
<evidence type="ECO:0000256" key="7">
    <source>
        <dbReference type="PROSITE-ProRule" id="PRU00169"/>
    </source>
</evidence>
<dbReference type="Gene3D" id="3.40.50.2300">
    <property type="match status" value="1"/>
</dbReference>
<dbReference type="PANTHER" id="PTHR32071">
    <property type="entry name" value="TRANSCRIPTIONAL REGULATORY PROTEIN"/>
    <property type="match status" value="1"/>
</dbReference>
<dbReference type="Pfam" id="PF00072">
    <property type="entry name" value="Response_reg"/>
    <property type="match status" value="1"/>
</dbReference>
<evidence type="ECO:0000313" key="10">
    <source>
        <dbReference type="EMBL" id="RJP75092.1"/>
    </source>
</evidence>
<keyword evidence="5" id="KW-0805">Transcription regulation</keyword>
<accession>A0A419F8Z3</accession>
<dbReference type="GO" id="GO:0043565">
    <property type="term" value="F:sequence-specific DNA binding"/>
    <property type="evidence" value="ECO:0007669"/>
    <property type="project" value="InterPro"/>
</dbReference>
<dbReference type="PRINTS" id="PR01590">
    <property type="entry name" value="HTHFIS"/>
</dbReference>
<dbReference type="Gene3D" id="1.10.8.60">
    <property type="match status" value="1"/>
</dbReference>
<keyword evidence="2" id="KW-0547">Nucleotide-binding</keyword>
<dbReference type="PANTHER" id="PTHR32071:SF113">
    <property type="entry name" value="ALGINATE BIOSYNTHESIS TRANSCRIPTIONAL REGULATORY PROTEIN ALGB"/>
    <property type="match status" value="1"/>
</dbReference>
<proteinExistence type="predicted"/>
<evidence type="ECO:0000256" key="4">
    <source>
        <dbReference type="ARBA" id="ARBA00023012"/>
    </source>
</evidence>
<dbReference type="InterPro" id="IPR027417">
    <property type="entry name" value="P-loop_NTPase"/>
</dbReference>
<dbReference type="Gene3D" id="3.40.50.300">
    <property type="entry name" value="P-loop containing nucleotide triphosphate hydrolases"/>
    <property type="match status" value="1"/>
</dbReference>
<dbReference type="SMART" id="SM00448">
    <property type="entry name" value="REC"/>
    <property type="match status" value="1"/>
</dbReference>
<name>A0A419F8Z3_9BACT</name>
<dbReference type="SUPFAM" id="SSF52540">
    <property type="entry name" value="P-loop containing nucleoside triphosphate hydrolases"/>
    <property type="match status" value="1"/>
</dbReference>